<evidence type="ECO:0000313" key="3">
    <source>
        <dbReference type="EMBL" id="CAH2315280.1"/>
    </source>
</evidence>
<feature type="signal peptide" evidence="2">
    <location>
        <begin position="1"/>
        <end position="20"/>
    </location>
</feature>
<evidence type="ECO:0000313" key="4">
    <source>
        <dbReference type="Proteomes" id="UP001295444"/>
    </source>
</evidence>
<keyword evidence="4" id="KW-1185">Reference proteome</keyword>
<proteinExistence type="predicted"/>
<accession>A0AAD1T546</accession>
<protein>
    <submittedName>
        <fullName evidence="3">Uncharacterized protein</fullName>
    </submittedName>
</protein>
<name>A0AAD1T546_PELCU</name>
<evidence type="ECO:0000256" key="1">
    <source>
        <dbReference type="SAM" id="MobiDB-lite"/>
    </source>
</evidence>
<reference evidence="3" key="1">
    <citation type="submission" date="2022-03" db="EMBL/GenBank/DDBJ databases">
        <authorList>
            <person name="Alioto T."/>
            <person name="Alioto T."/>
            <person name="Gomez Garrido J."/>
        </authorList>
    </citation>
    <scope>NUCLEOTIDE SEQUENCE</scope>
</reference>
<feature type="non-terminal residue" evidence="3">
    <location>
        <position position="1"/>
    </location>
</feature>
<keyword evidence="2" id="KW-0732">Signal</keyword>
<dbReference type="Proteomes" id="UP001295444">
    <property type="component" value="Chromosome 09"/>
</dbReference>
<organism evidence="3 4">
    <name type="scientific">Pelobates cultripes</name>
    <name type="common">Western spadefoot toad</name>
    <dbReference type="NCBI Taxonomy" id="61616"/>
    <lineage>
        <taxon>Eukaryota</taxon>
        <taxon>Metazoa</taxon>
        <taxon>Chordata</taxon>
        <taxon>Craniata</taxon>
        <taxon>Vertebrata</taxon>
        <taxon>Euteleostomi</taxon>
        <taxon>Amphibia</taxon>
        <taxon>Batrachia</taxon>
        <taxon>Anura</taxon>
        <taxon>Pelobatoidea</taxon>
        <taxon>Pelobatidae</taxon>
        <taxon>Pelobates</taxon>
    </lineage>
</organism>
<feature type="chain" id="PRO_5042121701" evidence="2">
    <location>
        <begin position="21"/>
        <end position="77"/>
    </location>
</feature>
<gene>
    <name evidence="3" type="ORF">PECUL_23A051866</name>
</gene>
<dbReference type="AlphaFoldDB" id="A0AAD1T546"/>
<dbReference type="EMBL" id="OW240920">
    <property type="protein sequence ID" value="CAH2315280.1"/>
    <property type="molecule type" value="Genomic_DNA"/>
</dbReference>
<feature type="region of interest" description="Disordered" evidence="1">
    <location>
        <begin position="58"/>
        <end position="77"/>
    </location>
</feature>
<evidence type="ECO:0000256" key="2">
    <source>
        <dbReference type="SAM" id="SignalP"/>
    </source>
</evidence>
<sequence length="77" mass="8833">VWILWCGFARLLPLHWENAAFHTFYVGVGVRSVPHLPHHIEGVECSVLPVQWEKAHKPTPEDFYPPSKGVYKQDGAR</sequence>